<sequence length="76" mass="8640">MCDLEEALNKTESKKGPDVVIYDEYPNEAMIKKISENCQFFAFDYESSDIGALLKARLLAGDPDLEHIQVFNIKEP</sequence>
<evidence type="ECO:0000313" key="1">
    <source>
        <dbReference type="Proteomes" id="UP000887580"/>
    </source>
</evidence>
<dbReference type="Proteomes" id="UP000887580">
    <property type="component" value="Unplaced"/>
</dbReference>
<dbReference type="WBParaSite" id="PS1159_v2.g2354.t1">
    <property type="protein sequence ID" value="PS1159_v2.g2354.t1"/>
    <property type="gene ID" value="PS1159_v2.g2354"/>
</dbReference>
<name>A0AC35G2V4_9BILA</name>
<reference evidence="2" key="1">
    <citation type="submission" date="2022-11" db="UniProtKB">
        <authorList>
            <consortium name="WormBaseParasite"/>
        </authorList>
    </citation>
    <scope>IDENTIFICATION</scope>
</reference>
<organism evidence="1 2">
    <name type="scientific">Panagrolaimus sp. PS1159</name>
    <dbReference type="NCBI Taxonomy" id="55785"/>
    <lineage>
        <taxon>Eukaryota</taxon>
        <taxon>Metazoa</taxon>
        <taxon>Ecdysozoa</taxon>
        <taxon>Nematoda</taxon>
        <taxon>Chromadorea</taxon>
        <taxon>Rhabditida</taxon>
        <taxon>Tylenchina</taxon>
        <taxon>Panagrolaimomorpha</taxon>
        <taxon>Panagrolaimoidea</taxon>
        <taxon>Panagrolaimidae</taxon>
        <taxon>Panagrolaimus</taxon>
    </lineage>
</organism>
<evidence type="ECO:0000313" key="2">
    <source>
        <dbReference type="WBParaSite" id="PS1159_v2.g2354.t1"/>
    </source>
</evidence>
<proteinExistence type="predicted"/>
<accession>A0AC35G2V4</accession>
<protein>
    <submittedName>
        <fullName evidence="2">Uncharacterized protein</fullName>
    </submittedName>
</protein>